<dbReference type="PANTHER" id="PTHR24637">
    <property type="entry name" value="COLLAGEN"/>
    <property type="match status" value="1"/>
</dbReference>
<reference evidence="6" key="1">
    <citation type="submission" date="2022-11" db="UniProtKB">
        <authorList>
            <consortium name="WormBaseParasite"/>
        </authorList>
    </citation>
    <scope>IDENTIFICATION</scope>
</reference>
<keyword evidence="3" id="KW-0472">Membrane</keyword>
<keyword evidence="3" id="KW-1133">Transmembrane helix</keyword>
<feature type="domain" description="Nematode cuticle collagen N-terminal" evidence="4">
    <location>
        <begin position="8"/>
        <end position="60"/>
    </location>
</feature>
<evidence type="ECO:0000259" key="4">
    <source>
        <dbReference type="SMART" id="SM01088"/>
    </source>
</evidence>
<protein>
    <submittedName>
        <fullName evidence="6">Nematode cuticle collagen N-terminal domain-containing protein</fullName>
    </submittedName>
</protein>
<dbReference type="PANTHER" id="PTHR24637:SF334">
    <property type="entry name" value="NEMATODE CUTICLE COLLAGEN N-TERMINAL DOMAIN-CONTAINING PROTEIN"/>
    <property type="match status" value="1"/>
</dbReference>
<name>A0A915NX14_9BILA</name>
<dbReference type="SMART" id="SM01088">
    <property type="entry name" value="Col_cuticle_N"/>
    <property type="match status" value="1"/>
</dbReference>
<evidence type="ECO:0000256" key="3">
    <source>
        <dbReference type="SAM" id="Phobius"/>
    </source>
</evidence>
<dbReference type="AlphaFoldDB" id="A0A915NX14"/>
<feature type="transmembrane region" description="Helical" evidence="3">
    <location>
        <begin position="12"/>
        <end position="29"/>
    </location>
</feature>
<dbReference type="WBParaSite" id="scf7180000421068.g6228">
    <property type="protein sequence ID" value="scf7180000421068.g6228"/>
    <property type="gene ID" value="scf7180000421068.g6228"/>
</dbReference>
<feature type="region of interest" description="Disordered" evidence="2">
    <location>
        <begin position="98"/>
        <end position="145"/>
    </location>
</feature>
<keyword evidence="3" id="KW-0812">Transmembrane</keyword>
<sequence length="145" mass="15713">MGFTECRVTGFIAISTSIIVVYLTSFYLQQMLIQISNIRREVDVGMDEFKTLQGNLWTDLLVNTKKRFSILSFSSITDGRIKKRQAANPSCDCINTAQCPPGPPGPPGQAGLDGEHGKPGEPGPVGEQAIASQTQAPVEESCRKL</sequence>
<keyword evidence="1" id="KW-0677">Repeat</keyword>
<evidence type="ECO:0000256" key="1">
    <source>
        <dbReference type="ARBA" id="ARBA00022737"/>
    </source>
</evidence>
<dbReference type="InterPro" id="IPR002486">
    <property type="entry name" value="Col_cuticle_N"/>
</dbReference>
<keyword evidence="5" id="KW-1185">Reference proteome</keyword>
<dbReference type="Pfam" id="PF01484">
    <property type="entry name" value="Col_cuticle_N"/>
    <property type="match status" value="1"/>
</dbReference>
<evidence type="ECO:0000313" key="5">
    <source>
        <dbReference type="Proteomes" id="UP000887560"/>
    </source>
</evidence>
<dbReference type="GO" id="GO:0042302">
    <property type="term" value="F:structural constituent of cuticle"/>
    <property type="evidence" value="ECO:0007669"/>
    <property type="project" value="InterPro"/>
</dbReference>
<evidence type="ECO:0000313" key="6">
    <source>
        <dbReference type="WBParaSite" id="scf7180000421068.g6228"/>
    </source>
</evidence>
<dbReference type="Proteomes" id="UP000887560">
    <property type="component" value="Unplaced"/>
</dbReference>
<proteinExistence type="predicted"/>
<evidence type="ECO:0000256" key="2">
    <source>
        <dbReference type="SAM" id="MobiDB-lite"/>
    </source>
</evidence>
<dbReference type="Gene3D" id="1.20.5.320">
    <property type="entry name" value="6-Phosphogluconate Dehydrogenase, domain 3"/>
    <property type="match status" value="1"/>
</dbReference>
<accession>A0A915NX14</accession>
<organism evidence="5 6">
    <name type="scientific">Meloidogyne floridensis</name>
    <dbReference type="NCBI Taxonomy" id="298350"/>
    <lineage>
        <taxon>Eukaryota</taxon>
        <taxon>Metazoa</taxon>
        <taxon>Ecdysozoa</taxon>
        <taxon>Nematoda</taxon>
        <taxon>Chromadorea</taxon>
        <taxon>Rhabditida</taxon>
        <taxon>Tylenchina</taxon>
        <taxon>Tylenchomorpha</taxon>
        <taxon>Tylenchoidea</taxon>
        <taxon>Meloidogynidae</taxon>
        <taxon>Meloidogyninae</taxon>
        <taxon>Meloidogyne</taxon>
    </lineage>
</organism>